<dbReference type="PANTHER" id="PTHR10133">
    <property type="entry name" value="DNA POLYMERASE I"/>
    <property type="match status" value="1"/>
</dbReference>
<accession>K9WHF3</accession>
<dbReference type="CDD" id="cd08637">
    <property type="entry name" value="DNA_pol_A_pol_I_C"/>
    <property type="match status" value="1"/>
</dbReference>
<evidence type="ECO:0000259" key="18">
    <source>
        <dbReference type="SMART" id="SM00474"/>
    </source>
</evidence>
<evidence type="ECO:0000256" key="16">
    <source>
        <dbReference type="RuleBase" id="RU004460"/>
    </source>
</evidence>
<dbReference type="InterPro" id="IPR018320">
    <property type="entry name" value="DNA_polymerase_1"/>
</dbReference>
<keyword evidence="9 16" id="KW-0378">Hydrolase</keyword>
<dbReference type="InterPro" id="IPR002421">
    <property type="entry name" value="5-3_exonuclease"/>
</dbReference>
<dbReference type="GO" id="GO:0006261">
    <property type="term" value="P:DNA-templated DNA replication"/>
    <property type="evidence" value="ECO:0007669"/>
    <property type="project" value="UniProtKB-UniRule"/>
</dbReference>
<dbReference type="Pfam" id="PF01367">
    <property type="entry name" value="5_3_exonuc"/>
    <property type="match status" value="1"/>
</dbReference>
<comment type="catalytic activity">
    <reaction evidence="14 16">
        <text>DNA(n) + a 2'-deoxyribonucleoside 5'-triphosphate = DNA(n+1) + diphosphate</text>
        <dbReference type="Rhea" id="RHEA:22508"/>
        <dbReference type="Rhea" id="RHEA-COMP:17339"/>
        <dbReference type="Rhea" id="RHEA-COMP:17340"/>
        <dbReference type="ChEBI" id="CHEBI:33019"/>
        <dbReference type="ChEBI" id="CHEBI:61560"/>
        <dbReference type="ChEBI" id="CHEBI:173112"/>
        <dbReference type="EC" id="2.7.7.7"/>
    </reaction>
</comment>
<dbReference type="SUPFAM" id="SSF47807">
    <property type="entry name" value="5' to 3' exonuclease, C-terminal subdomain"/>
    <property type="match status" value="1"/>
</dbReference>
<dbReference type="Pfam" id="PF01612">
    <property type="entry name" value="DNA_pol_A_exo1"/>
    <property type="match status" value="1"/>
</dbReference>
<dbReference type="Gene3D" id="1.20.1060.10">
    <property type="entry name" value="Taq DNA Polymerase, Chain T, domain 4"/>
    <property type="match status" value="1"/>
</dbReference>
<comment type="function">
    <text evidence="16">In addition to polymerase activity, this DNA polymerase exhibits 3'-5' and 5'-3' exonuclease activity.</text>
</comment>
<dbReference type="CDD" id="cd06139">
    <property type="entry name" value="DNA_polA_I_Ecoli_like_exo"/>
    <property type="match status" value="1"/>
</dbReference>
<dbReference type="EC" id="2.7.7.7" evidence="2 15"/>
<proteinExistence type="inferred from homology"/>
<dbReference type="InterPro" id="IPR012337">
    <property type="entry name" value="RNaseH-like_sf"/>
</dbReference>
<feature type="domain" description="3'-5' exonuclease" evidence="18">
    <location>
        <begin position="390"/>
        <end position="666"/>
    </location>
</feature>
<dbReference type="Gene3D" id="1.10.150.20">
    <property type="entry name" value="5' to 3' exonuclease, C-terminal subdomain"/>
    <property type="match status" value="2"/>
</dbReference>
<dbReference type="InterPro" id="IPR020045">
    <property type="entry name" value="DNA_polI_H3TH"/>
</dbReference>
<dbReference type="SMART" id="SM00474">
    <property type="entry name" value="35EXOc"/>
    <property type="match status" value="1"/>
</dbReference>
<keyword evidence="11 16" id="KW-0239">DNA-directed DNA polymerase</keyword>
<evidence type="ECO:0000256" key="13">
    <source>
        <dbReference type="ARBA" id="ARBA00023204"/>
    </source>
</evidence>
<dbReference type="SMART" id="SM00482">
    <property type="entry name" value="POLAc"/>
    <property type="match status" value="1"/>
</dbReference>
<dbReference type="GO" id="GO:0003677">
    <property type="term" value="F:DNA binding"/>
    <property type="evidence" value="ECO:0007669"/>
    <property type="project" value="UniProtKB-UniRule"/>
</dbReference>
<keyword evidence="5 16" id="KW-0548">Nucleotidyltransferase</keyword>
<dbReference type="eggNOG" id="COG0749">
    <property type="taxonomic scope" value="Bacteria"/>
</dbReference>
<dbReference type="NCBIfam" id="TIGR00593">
    <property type="entry name" value="pola"/>
    <property type="match status" value="1"/>
</dbReference>
<dbReference type="Gene3D" id="3.30.420.10">
    <property type="entry name" value="Ribonuclease H-like superfamily/Ribonuclease H"/>
    <property type="match status" value="1"/>
</dbReference>
<dbReference type="KEGG" id="mic:Mic7113_3218"/>
<dbReference type="InterPro" id="IPR020046">
    <property type="entry name" value="5-3_exonucl_a-hlix_arch_N"/>
</dbReference>
<dbReference type="eggNOG" id="COG0258">
    <property type="taxonomic scope" value="Bacteria"/>
</dbReference>
<dbReference type="FunFam" id="1.10.150.20:FF:000003">
    <property type="entry name" value="DNA polymerase I"/>
    <property type="match status" value="1"/>
</dbReference>
<dbReference type="CDD" id="cd09859">
    <property type="entry name" value="PIN_53EXO"/>
    <property type="match status" value="1"/>
</dbReference>
<evidence type="ECO:0000256" key="3">
    <source>
        <dbReference type="ARBA" id="ARBA00020311"/>
    </source>
</evidence>
<dbReference type="AlphaFoldDB" id="K9WHF3"/>
<gene>
    <name evidence="16" type="primary">polA</name>
    <name evidence="21" type="ORF">Mic7113_3218</name>
</gene>
<dbReference type="InterPro" id="IPR029060">
    <property type="entry name" value="PIN-like_dom_sf"/>
</dbReference>
<keyword evidence="8 16" id="KW-0227">DNA damage</keyword>
<dbReference type="GO" id="GO:0008408">
    <property type="term" value="F:3'-5' exonuclease activity"/>
    <property type="evidence" value="ECO:0007669"/>
    <property type="project" value="UniProtKB-UniRule"/>
</dbReference>
<dbReference type="FunFam" id="1.20.1060.10:FF:000001">
    <property type="entry name" value="DNA polymerase I"/>
    <property type="match status" value="1"/>
</dbReference>
<dbReference type="Gene3D" id="3.30.70.370">
    <property type="match status" value="1"/>
</dbReference>
<organism evidence="21 22">
    <name type="scientific">Allocoleopsis franciscana PCC 7113</name>
    <dbReference type="NCBI Taxonomy" id="1173027"/>
    <lineage>
        <taxon>Bacteria</taxon>
        <taxon>Bacillati</taxon>
        <taxon>Cyanobacteriota</taxon>
        <taxon>Cyanophyceae</taxon>
        <taxon>Coleofasciculales</taxon>
        <taxon>Coleofasciculaceae</taxon>
        <taxon>Allocoleopsis</taxon>
        <taxon>Allocoleopsis franciscana</taxon>
    </lineage>
</organism>
<dbReference type="InterPro" id="IPR002562">
    <property type="entry name" value="3'-5'_exonuclease_dom"/>
</dbReference>
<dbReference type="HOGENOM" id="CLU_004675_0_0_3"/>
<evidence type="ECO:0000256" key="1">
    <source>
        <dbReference type="ARBA" id="ARBA00007705"/>
    </source>
</evidence>
<dbReference type="FunFam" id="1.10.150.20:FF:000002">
    <property type="entry name" value="DNA polymerase I"/>
    <property type="match status" value="1"/>
</dbReference>
<evidence type="ECO:0000256" key="4">
    <source>
        <dbReference type="ARBA" id="ARBA00022679"/>
    </source>
</evidence>
<evidence type="ECO:0000256" key="6">
    <source>
        <dbReference type="ARBA" id="ARBA00022705"/>
    </source>
</evidence>
<keyword evidence="6 16" id="KW-0235">DNA replication</keyword>
<dbReference type="InterPro" id="IPR036279">
    <property type="entry name" value="5-3_exonuclease_C_sf"/>
</dbReference>
<dbReference type="Pfam" id="PF02739">
    <property type="entry name" value="5_3_exonuc_N"/>
    <property type="match status" value="1"/>
</dbReference>
<keyword evidence="4 16" id="KW-0808">Transferase</keyword>
<feature type="domain" description="DNA-directed DNA polymerase family A palm" evidence="20">
    <location>
        <begin position="836"/>
        <end position="1059"/>
    </location>
</feature>
<dbReference type="EMBL" id="CP003630">
    <property type="protein sequence ID" value="AFZ18957.1"/>
    <property type="molecule type" value="Genomic_DNA"/>
</dbReference>
<evidence type="ECO:0000256" key="11">
    <source>
        <dbReference type="ARBA" id="ARBA00022932"/>
    </source>
</evidence>
<evidence type="ECO:0000256" key="14">
    <source>
        <dbReference type="ARBA" id="ARBA00049244"/>
    </source>
</evidence>
<dbReference type="GO" id="GO:0003887">
    <property type="term" value="F:DNA-directed DNA polymerase activity"/>
    <property type="evidence" value="ECO:0007669"/>
    <property type="project" value="UniProtKB-UniRule"/>
</dbReference>
<keyword evidence="13 16" id="KW-0234">DNA repair</keyword>
<dbReference type="InterPro" id="IPR036397">
    <property type="entry name" value="RNaseH_sf"/>
</dbReference>
<dbReference type="Proteomes" id="UP000010471">
    <property type="component" value="Chromosome"/>
</dbReference>
<keyword evidence="22" id="KW-1185">Reference proteome</keyword>
<evidence type="ECO:0000259" key="19">
    <source>
        <dbReference type="SMART" id="SM00475"/>
    </source>
</evidence>
<keyword evidence="10 16" id="KW-0269">Exonuclease</keyword>
<dbReference type="SUPFAM" id="SSF53098">
    <property type="entry name" value="Ribonuclease H-like"/>
    <property type="match status" value="2"/>
</dbReference>
<evidence type="ECO:0000259" key="20">
    <source>
        <dbReference type="SMART" id="SM00482"/>
    </source>
</evidence>
<dbReference type="InterPro" id="IPR001098">
    <property type="entry name" value="DNA-dir_DNA_pol_A_palm_dom"/>
</dbReference>
<feature type="domain" description="5'-3' exonuclease" evidence="19">
    <location>
        <begin position="21"/>
        <end position="294"/>
    </location>
</feature>
<sequence>MSQSNPASNPEATADASSVEQPLFILVDGHSLAFRSYYALAKSRTGGMRTKQTNIPTSVCFGFLQSLLEVMGSEQLHSMAVAFDTKEPTFRHKADDTYKADRPATPEDFIQDLENLKDLLAALKVPVVISPGYEADDILATLAKQASETGYRVKILTGDRDLYQLIDPEKSISILYLSSEFLRQGRSSGPTEFGPEQVKQKLGIFPHQVVDYKALCGDKSDNIPGVKGIGDKTAVQLLERYGSLEGIYAAIDEIKGATKTKLEVGKQEAEHSRYLAQLSFNAPVNITLAEGKLEGFDTDILKPLLEKLEFQKFLGKIDQLQQIFGGRSAEETPTPEEAQHPDSLQSESIAADSTVFPLPQPEDEDLWFFSAADTEEYQKQTSSNQSGIEPTIINTPEKLAELVKQLQNCTDSAIPVAWDTETSDLEPRDAKLVGIGCCFASTPSDLDPPKSPKEIPLPSPLKRGKPEDATPSENASRTLFFLPGTLTELSPLSNRIFSEEGKGGAPDLTIDPSPSLSKKGTEEGGTNEVQPLDVKIAYIPIGHKEGNNLNKDTVLEALRPILESANYPKALQNAKFDRLVLRCQGIELAGVVFDTMLASYILNPDTTHNLTDLSQKYLGIKPKSYSELVPKGKTIADVSIQAVADYCGMDAYTTFSLVSKLRTELETVPKLHELLLNVEQPLEPVLAEMEYQGIRIDTAYLKELSQQLEQDLDAIEQTAYQAAGGQFNLGSPKQLSELLFETLGLDRKKSRKIKTGYSTDAATLEKLSGDHAVVDAILEHRTLSKLKSTYVDALPALVRSDTQRVHTDYNQTATSTGRLSSSNPNLQNIPIRTAFSRKIRQAFIPEADWLLAAADYSQIELRILAHFSQEPILVETYQNQEDVHTVTARLLFEKETVTPDERRLGKTINFGVIYGMGAQRFAREAGVSATEGKKFIERFNQRYPKVFEYLQKLQREAIAQGYVETILGRRRYFQFNSGTLRSLKGKNPQEIELNKLGVRDQYDAGLLRAAANAPIQGSSADIIKIAMVNVHKLLQDYQEKARLLLQVHDELVFEVRPDVWEELQPKIRETMESAVELSVPLMVDIHAGQNWMETK</sequence>
<evidence type="ECO:0000256" key="9">
    <source>
        <dbReference type="ARBA" id="ARBA00022801"/>
    </source>
</evidence>
<dbReference type="Gene3D" id="3.40.50.1010">
    <property type="entry name" value="5'-nuclease"/>
    <property type="match status" value="1"/>
</dbReference>
<dbReference type="STRING" id="1173027.Mic7113_3218"/>
<dbReference type="SMART" id="SM00475">
    <property type="entry name" value="53EXOc"/>
    <property type="match status" value="1"/>
</dbReference>
<evidence type="ECO:0000256" key="2">
    <source>
        <dbReference type="ARBA" id="ARBA00012417"/>
    </source>
</evidence>
<evidence type="ECO:0000256" key="10">
    <source>
        <dbReference type="ARBA" id="ARBA00022839"/>
    </source>
</evidence>
<dbReference type="GO" id="GO:0008409">
    <property type="term" value="F:5'-3' exonuclease activity"/>
    <property type="evidence" value="ECO:0007669"/>
    <property type="project" value="UniProtKB-UniRule"/>
</dbReference>
<evidence type="ECO:0000256" key="12">
    <source>
        <dbReference type="ARBA" id="ARBA00023125"/>
    </source>
</evidence>
<dbReference type="PANTHER" id="PTHR10133:SF27">
    <property type="entry name" value="DNA POLYMERASE NU"/>
    <property type="match status" value="1"/>
</dbReference>
<dbReference type="GO" id="GO:0006302">
    <property type="term" value="P:double-strand break repair"/>
    <property type="evidence" value="ECO:0007669"/>
    <property type="project" value="TreeGrafter"/>
</dbReference>
<comment type="similarity">
    <text evidence="1 16">Belongs to the DNA polymerase type-A family.</text>
</comment>
<evidence type="ECO:0000256" key="17">
    <source>
        <dbReference type="SAM" id="MobiDB-lite"/>
    </source>
</evidence>
<evidence type="ECO:0000256" key="7">
    <source>
        <dbReference type="ARBA" id="ARBA00022722"/>
    </source>
</evidence>
<dbReference type="InterPro" id="IPR002298">
    <property type="entry name" value="DNA_polymerase_A"/>
</dbReference>
<dbReference type="OrthoDB" id="9806424at2"/>
<evidence type="ECO:0000256" key="5">
    <source>
        <dbReference type="ARBA" id="ARBA00022695"/>
    </source>
</evidence>
<reference evidence="21 22" key="1">
    <citation type="submission" date="2012-06" db="EMBL/GenBank/DDBJ databases">
        <title>Finished chromosome of genome of Microcoleus sp. PCC 7113.</title>
        <authorList>
            <consortium name="US DOE Joint Genome Institute"/>
            <person name="Gugger M."/>
            <person name="Coursin T."/>
            <person name="Rippka R."/>
            <person name="Tandeau De Marsac N."/>
            <person name="Huntemann M."/>
            <person name="Wei C.-L."/>
            <person name="Han J."/>
            <person name="Detter J.C."/>
            <person name="Han C."/>
            <person name="Tapia R."/>
            <person name="Chen A."/>
            <person name="Kyrpides N."/>
            <person name="Mavromatis K."/>
            <person name="Markowitz V."/>
            <person name="Szeto E."/>
            <person name="Ivanova N."/>
            <person name="Pagani I."/>
            <person name="Pati A."/>
            <person name="Goodwin L."/>
            <person name="Nordberg H.P."/>
            <person name="Cantor M.N."/>
            <person name="Hua S.X."/>
            <person name="Woyke T."/>
            <person name="Kerfeld C.A."/>
        </authorList>
    </citation>
    <scope>NUCLEOTIDE SEQUENCE [LARGE SCALE GENOMIC DNA]</scope>
    <source>
        <strain evidence="21 22">PCC 7113</strain>
    </source>
</reference>
<evidence type="ECO:0000313" key="22">
    <source>
        <dbReference type="Proteomes" id="UP000010471"/>
    </source>
</evidence>
<dbReference type="SUPFAM" id="SSF56672">
    <property type="entry name" value="DNA/RNA polymerases"/>
    <property type="match status" value="1"/>
</dbReference>
<dbReference type="SMART" id="SM00279">
    <property type="entry name" value="HhH2"/>
    <property type="match status" value="1"/>
</dbReference>
<name>K9WHF3_9CYAN</name>
<dbReference type="Pfam" id="PF00476">
    <property type="entry name" value="DNA_pol_A"/>
    <property type="match status" value="1"/>
</dbReference>
<dbReference type="SUPFAM" id="SSF88723">
    <property type="entry name" value="PIN domain-like"/>
    <property type="match status" value="1"/>
</dbReference>
<dbReference type="RefSeq" id="WP_015183101.1">
    <property type="nucleotide sequence ID" value="NC_019738.1"/>
</dbReference>
<keyword evidence="7" id="KW-0540">Nuclease</keyword>
<dbReference type="InterPro" id="IPR008918">
    <property type="entry name" value="HhH2"/>
</dbReference>
<dbReference type="CDD" id="cd09898">
    <property type="entry name" value="H3TH_53EXO"/>
    <property type="match status" value="1"/>
</dbReference>
<evidence type="ECO:0000256" key="8">
    <source>
        <dbReference type="ARBA" id="ARBA00022763"/>
    </source>
</evidence>
<dbReference type="PRINTS" id="PR00868">
    <property type="entry name" value="DNAPOLI"/>
</dbReference>
<protein>
    <recommendedName>
        <fullName evidence="3 15">DNA polymerase I</fullName>
        <ecNumber evidence="2 15">2.7.7.7</ecNumber>
    </recommendedName>
</protein>
<feature type="region of interest" description="Disordered" evidence="17">
    <location>
        <begin position="497"/>
        <end position="529"/>
    </location>
</feature>
<dbReference type="InterPro" id="IPR043502">
    <property type="entry name" value="DNA/RNA_pol_sf"/>
</dbReference>
<dbReference type="PATRIC" id="fig|1173027.3.peg.3549"/>
<feature type="region of interest" description="Disordered" evidence="17">
    <location>
        <begin position="443"/>
        <end position="475"/>
    </location>
</feature>
<keyword evidence="12 16" id="KW-0238">DNA-binding</keyword>
<evidence type="ECO:0000313" key="21">
    <source>
        <dbReference type="EMBL" id="AFZ18957.1"/>
    </source>
</evidence>
<evidence type="ECO:0000256" key="15">
    <source>
        <dbReference type="NCBIfam" id="TIGR00593"/>
    </source>
</evidence>